<proteinExistence type="predicted"/>
<name>A0A917R5N7_9NOCA</name>
<keyword evidence="1" id="KW-0805">Transcription regulation</keyword>
<dbReference type="Pfam" id="PF13280">
    <property type="entry name" value="WYL"/>
    <property type="match status" value="1"/>
</dbReference>
<dbReference type="InterPro" id="IPR036388">
    <property type="entry name" value="WH-like_DNA-bd_sf"/>
</dbReference>
<dbReference type="PROSITE" id="PS52050">
    <property type="entry name" value="WYL"/>
    <property type="match status" value="1"/>
</dbReference>
<feature type="domain" description="HTH deoR-type" evidence="5">
    <location>
        <begin position="9"/>
        <end position="68"/>
    </location>
</feature>
<dbReference type="InterPro" id="IPR051534">
    <property type="entry name" value="CBASS_pafABC_assoc_protein"/>
</dbReference>
<dbReference type="InterPro" id="IPR036390">
    <property type="entry name" value="WH_DNA-bd_sf"/>
</dbReference>
<gene>
    <name evidence="6" type="ORF">GCM10011588_02690</name>
</gene>
<feature type="region of interest" description="Disordered" evidence="4">
    <location>
        <begin position="327"/>
        <end position="347"/>
    </location>
</feature>
<keyword evidence="2" id="KW-0238">DNA-binding</keyword>
<evidence type="ECO:0000313" key="7">
    <source>
        <dbReference type="Proteomes" id="UP000638263"/>
    </source>
</evidence>
<accession>A0A917R5N7</accession>
<dbReference type="SUPFAM" id="SSF46785">
    <property type="entry name" value="Winged helix' DNA-binding domain"/>
    <property type="match status" value="1"/>
</dbReference>
<sequence length="347" mass="37790">MPTASSTATSRRLLSLLSLLQVRRDWPGVVLAQRLDVSARTVRRDVDRLRELGYPVQAIKGPDGGYRLEAGNELPPLLFDDEQAVALAVALRLAVGTGAGIEEAAARALATVSQVLPSRLRQRVDALEVTAVEGAARGVGPQADTRVLLDLSAAIRSREEVRFDYRSPTRPNDMGLHPPRRVQPHHLVVRSGRWYLIGWVPEREDWRIYRADRMTPRIPNGPRFTPREVPGTDIAAFLSARFKGSANANAWPCQGEVILSLPADRVSPFAGDGVVEELGPGRTRLLTGSWSWAALAATLARFDTEIEVIGPNPLRDAFADLSRRAGRAAGSRLDGSSKPDPADSVAR</sequence>
<dbReference type="Proteomes" id="UP000638263">
    <property type="component" value="Unassembled WGS sequence"/>
</dbReference>
<dbReference type="Pfam" id="PF08279">
    <property type="entry name" value="HTH_11"/>
    <property type="match status" value="1"/>
</dbReference>
<evidence type="ECO:0000256" key="2">
    <source>
        <dbReference type="ARBA" id="ARBA00023125"/>
    </source>
</evidence>
<dbReference type="InterPro" id="IPR013196">
    <property type="entry name" value="HTH_11"/>
</dbReference>
<protein>
    <submittedName>
        <fullName evidence="6">Transcriptional regulator</fullName>
    </submittedName>
</protein>
<dbReference type="InterPro" id="IPR028349">
    <property type="entry name" value="PafC-like"/>
</dbReference>
<dbReference type="InterPro" id="IPR001034">
    <property type="entry name" value="DeoR_HTH"/>
</dbReference>
<evidence type="ECO:0000259" key="5">
    <source>
        <dbReference type="PROSITE" id="PS51000"/>
    </source>
</evidence>
<dbReference type="InterPro" id="IPR026881">
    <property type="entry name" value="WYL_dom"/>
</dbReference>
<dbReference type="PIRSF" id="PIRSF016838">
    <property type="entry name" value="PafC"/>
    <property type="match status" value="1"/>
</dbReference>
<dbReference type="AlphaFoldDB" id="A0A917R5N7"/>
<dbReference type="PANTHER" id="PTHR34580:SF3">
    <property type="entry name" value="PROTEIN PAFB"/>
    <property type="match status" value="1"/>
</dbReference>
<feature type="compositionally biased region" description="Basic and acidic residues" evidence="4">
    <location>
        <begin position="335"/>
        <end position="347"/>
    </location>
</feature>
<reference evidence="6" key="2">
    <citation type="submission" date="2020-09" db="EMBL/GenBank/DDBJ databases">
        <authorList>
            <person name="Sun Q."/>
            <person name="Zhou Y."/>
        </authorList>
    </citation>
    <scope>NUCLEOTIDE SEQUENCE</scope>
    <source>
        <strain evidence="6">CGMCC 4.3508</strain>
    </source>
</reference>
<dbReference type="InterPro" id="IPR018356">
    <property type="entry name" value="Tscrpt_reg_HTH_DeoR_CS"/>
</dbReference>
<dbReference type="GO" id="GO:0003700">
    <property type="term" value="F:DNA-binding transcription factor activity"/>
    <property type="evidence" value="ECO:0007669"/>
    <property type="project" value="InterPro"/>
</dbReference>
<evidence type="ECO:0000256" key="3">
    <source>
        <dbReference type="ARBA" id="ARBA00023163"/>
    </source>
</evidence>
<dbReference type="GO" id="GO:0003677">
    <property type="term" value="F:DNA binding"/>
    <property type="evidence" value="ECO:0007669"/>
    <property type="project" value="UniProtKB-KW"/>
</dbReference>
<dbReference type="EMBL" id="BMMH01000001">
    <property type="protein sequence ID" value="GGK91782.1"/>
    <property type="molecule type" value="Genomic_DNA"/>
</dbReference>
<keyword evidence="3" id="KW-0804">Transcription</keyword>
<dbReference type="PANTHER" id="PTHR34580">
    <property type="match status" value="1"/>
</dbReference>
<evidence type="ECO:0000313" key="6">
    <source>
        <dbReference type="EMBL" id="GGK91782.1"/>
    </source>
</evidence>
<dbReference type="RefSeq" id="WP_062995713.1">
    <property type="nucleotide sequence ID" value="NZ_BMMH01000001.1"/>
</dbReference>
<dbReference type="Gene3D" id="1.10.10.10">
    <property type="entry name" value="Winged helix-like DNA-binding domain superfamily/Winged helix DNA-binding domain"/>
    <property type="match status" value="1"/>
</dbReference>
<dbReference type="PROSITE" id="PS51000">
    <property type="entry name" value="HTH_DEOR_2"/>
    <property type="match status" value="1"/>
</dbReference>
<keyword evidence="7" id="KW-1185">Reference proteome</keyword>
<comment type="caution">
    <text evidence="6">The sequence shown here is derived from an EMBL/GenBank/DDBJ whole genome shotgun (WGS) entry which is preliminary data.</text>
</comment>
<dbReference type="PROSITE" id="PS00894">
    <property type="entry name" value="HTH_DEOR_1"/>
    <property type="match status" value="1"/>
</dbReference>
<reference evidence="6" key="1">
    <citation type="journal article" date="2014" name="Int. J. Syst. Evol. Microbiol.">
        <title>Complete genome sequence of Corynebacterium casei LMG S-19264T (=DSM 44701T), isolated from a smear-ripened cheese.</title>
        <authorList>
            <consortium name="US DOE Joint Genome Institute (JGI-PGF)"/>
            <person name="Walter F."/>
            <person name="Albersmeier A."/>
            <person name="Kalinowski J."/>
            <person name="Ruckert C."/>
        </authorList>
    </citation>
    <scope>NUCLEOTIDE SEQUENCE</scope>
    <source>
        <strain evidence="6">CGMCC 4.3508</strain>
    </source>
</reference>
<evidence type="ECO:0000256" key="4">
    <source>
        <dbReference type="SAM" id="MobiDB-lite"/>
    </source>
</evidence>
<evidence type="ECO:0000256" key="1">
    <source>
        <dbReference type="ARBA" id="ARBA00023015"/>
    </source>
</evidence>
<organism evidence="6 7">
    <name type="scientific">Nocardia jinanensis</name>
    <dbReference type="NCBI Taxonomy" id="382504"/>
    <lineage>
        <taxon>Bacteria</taxon>
        <taxon>Bacillati</taxon>
        <taxon>Actinomycetota</taxon>
        <taxon>Actinomycetes</taxon>
        <taxon>Mycobacteriales</taxon>
        <taxon>Nocardiaceae</taxon>
        <taxon>Nocardia</taxon>
    </lineage>
</organism>